<dbReference type="SUPFAM" id="SSF51735">
    <property type="entry name" value="NAD(P)-binding Rossmann-fold domains"/>
    <property type="match status" value="1"/>
</dbReference>
<dbReference type="PRINTS" id="PR00081">
    <property type="entry name" value="GDHRDH"/>
</dbReference>
<dbReference type="PANTHER" id="PTHR44196">
    <property type="entry name" value="DEHYDROGENASE/REDUCTASE SDR FAMILY MEMBER 7B"/>
    <property type="match status" value="1"/>
</dbReference>
<dbReference type="InterPro" id="IPR036291">
    <property type="entry name" value="NAD(P)-bd_dom_sf"/>
</dbReference>
<evidence type="ECO:0000313" key="4">
    <source>
        <dbReference type="EMBL" id="GGY80343.1"/>
    </source>
</evidence>
<dbReference type="InterPro" id="IPR020904">
    <property type="entry name" value="Sc_DH/Rdtase_CS"/>
</dbReference>
<gene>
    <name evidence="5" type="ORF">E1742_20135</name>
    <name evidence="4" type="ORF">GCM10007388_11230</name>
</gene>
<proteinExistence type="inferred from homology"/>
<protein>
    <submittedName>
        <fullName evidence="5">SDR family oxidoreductase</fullName>
    </submittedName>
    <submittedName>
        <fullName evidence="4">Short-chain dehydrogenase</fullName>
    </submittedName>
</protein>
<dbReference type="PROSITE" id="PS00061">
    <property type="entry name" value="ADH_SHORT"/>
    <property type="match status" value="1"/>
</dbReference>
<evidence type="ECO:0000256" key="3">
    <source>
        <dbReference type="RuleBase" id="RU000363"/>
    </source>
</evidence>
<reference evidence="4" key="3">
    <citation type="submission" date="2022-12" db="EMBL/GenBank/DDBJ databases">
        <authorList>
            <person name="Sun Q."/>
            <person name="Kim S."/>
        </authorList>
    </citation>
    <scope>NUCLEOTIDE SEQUENCE</scope>
    <source>
        <strain evidence="4">KCTC 12344</strain>
    </source>
</reference>
<keyword evidence="6" id="KW-1185">Reference proteome</keyword>
<dbReference type="GO" id="GO:0016491">
    <property type="term" value="F:oxidoreductase activity"/>
    <property type="evidence" value="ECO:0007669"/>
    <property type="project" value="UniProtKB-KW"/>
</dbReference>
<dbReference type="PANTHER" id="PTHR44196:SF1">
    <property type="entry name" value="DEHYDROGENASE_REDUCTASE SDR FAMILY MEMBER 7B"/>
    <property type="match status" value="1"/>
</dbReference>
<keyword evidence="2" id="KW-0560">Oxidoreductase</keyword>
<dbReference type="InterPro" id="IPR002347">
    <property type="entry name" value="SDR_fam"/>
</dbReference>
<evidence type="ECO:0000313" key="6">
    <source>
        <dbReference type="Proteomes" id="UP000294359"/>
    </source>
</evidence>
<dbReference type="PRINTS" id="PR00080">
    <property type="entry name" value="SDRFAMILY"/>
</dbReference>
<dbReference type="Proteomes" id="UP000294359">
    <property type="component" value="Chromosome"/>
</dbReference>
<organism evidence="4 7">
    <name type="scientific">Pseudoduganella plicata</name>
    <dbReference type="NCBI Taxonomy" id="321984"/>
    <lineage>
        <taxon>Bacteria</taxon>
        <taxon>Pseudomonadati</taxon>
        <taxon>Pseudomonadota</taxon>
        <taxon>Betaproteobacteria</taxon>
        <taxon>Burkholderiales</taxon>
        <taxon>Oxalobacteraceae</taxon>
        <taxon>Telluria group</taxon>
        <taxon>Pseudoduganella</taxon>
    </lineage>
</organism>
<dbReference type="Proteomes" id="UP000619512">
    <property type="component" value="Unassembled WGS sequence"/>
</dbReference>
<dbReference type="AlphaFoldDB" id="A0A4P7BIU0"/>
<accession>A0A4P7BIU0</accession>
<evidence type="ECO:0000256" key="1">
    <source>
        <dbReference type="ARBA" id="ARBA00006484"/>
    </source>
</evidence>
<evidence type="ECO:0000256" key="2">
    <source>
        <dbReference type="ARBA" id="ARBA00023002"/>
    </source>
</evidence>
<reference evidence="4" key="1">
    <citation type="journal article" date="2014" name="Int. J. Syst. Evol. Microbiol.">
        <title>Complete genome sequence of Corynebacterium casei LMG S-19264T (=DSM 44701T), isolated from a smear-ripened cheese.</title>
        <authorList>
            <consortium name="US DOE Joint Genome Institute (JGI-PGF)"/>
            <person name="Walter F."/>
            <person name="Albersmeier A."/>
            <person name="Kalinowski J."/>
            <person name="Ruckert C."/>
        </authorList>
    </citation>
    <scope>NUCLEOTIDE SEQUENCE</scope>
    <source>
        <strain evidence="4">KCTC 12344</strain>
    </source>
</reference>
<evidence type="ECO:0000313" key="7">
    <source>
        <dbReference type="Proteomes" id="UP000619512"/>
    </source>
</evidence>
<dbReference type="OrthoDB" id="9797538at2"/>
<dbReference type="Pfam" id="PF00106">
    <property type="entry name" value="adh_short"/>
    <property type="match status" value="1"/>
</dbReference>
<reference evidence="5 6" key="2">
    <citation type="submission" date="2019-03" db="EMBL/GenBank/DDBJ databases">
        <title>Draft Genome Sequences of Six Type Strains of the Genus Massilia.</title>
        <authorList>
            <person name="Miess H."/>
            <person name="Frediansyhah A."/>
            <person name="Gross H."/>
        </authorList>
    </citation>
    <scope>NUCLEOTIDE SEQUENCE [LARGE SCALE GENOMIC DNA]</scope>
    <source>
        <strain evidence="5 6">DSM 17505</strain>
    </source>
</reference>
<name>A0A4P7BIU0_9BURK</name>
<dbReference type="GO" id="GO:0016020">
    <property type="term" value="C:membrane"/>
    <property type="evidence" value="ECO:0007669"/>
    <property type="project" value="TreeGrafter"/>
</dbReference>
<dbReference type="NCBIfam" id="NF005437">
    <property type="entry name" value="PRK07024.1"/>
    <property type="match status" value="1"/>
</dbReference>
<dbReference type="EMBL" id="CP038026">
    <property type="protein sequence ID" value="QBQ38223.1"/>
    <property type="molecule type" value="Genomic_DNA"/>
</dbReference>
<comment type="similarity">
    <text evidence="1 3">Belongs to the short-chain dehydrogenases/reductases (SDR) family.</text>
</comment>
<dbReference type="RefSeq" id="WP_134386926.1">
    <property type="nucleotide sequence ID" value="NZ_BMWW01000002.1"/>
</dbReference>
<dbReference type="EMBL" id="BMWW01000002">
    <property type="protein sequence ID" value="GGY80343.1"/>
    <property type="molecule type" value="Genomic_DNA"/>
</dbReference>
<sequence>MQRVFITGASSGLGAALATQYARAGATLGLLARRGEALDALAASLPNPHLHRTYAVDVRDHAALQAAAAAFLDDAGGIDIVIANAGISHGTLTERGDDLEVFADIVATNVTASVATFTPFITAMRAQRTTGTLVGIGSVAGIRGLPGAGAYSASKAAVMTYCESLRVEMRRHGIRVVTIAPGYIDTPMTRHNPYPMPFLLAPEVFAARAARAIAQGVSYRVIPWQMGVVAKLLRMLPDALYDFAFARAPHKPRKQTSTPPP</sequence>
<dbReference type="Gene3D" id="3.40.50.720">
    <property type="entry name" value="NAD(P)-binding Rossmann-like Domain"/>
    <property type="match status" value="1"/>
</dbReference>
<evidence type="ECO:0000313" key="5">
    <source>
        <dbReference type="EMBL" id="QBQ38223.1"/>
    </source>
</evidence>